<accession>A0AAD7M360</accession>
<dbReference type="InterPro" id="IPR034741">
    <property type="entry name" value="Terpene_cyclase-like_1_C"/>
</dbReference>
<dbReference type="SUPFAM" id="SSF48239">
    <property type="entry name" value="Terpenoid cyclases/Protein prenyltransferases"/>
    <property type="match status" value="1"/>
</dbReference>
<keyword evidence="8" id="KW-1185">Reference proteome</keyword>
<evidence type="ECO:0000256" key="1">
    <source>
        <dbReference type="ARBA" id="ARBA00001946"/>
    </source>
</evidence>
<evidence type="ECO:0000259" key="5">
    <source>
        <dbReference type="Pfam" id="PF01397"/>
    </source>
</evidence>
<evidence type="ECO:0000256" key="2">
    <source>
        <dbReference type="ARBA" id="ARBA00022723"/>
    </source>
</evidence>
<evidence type="ECO:0000259" key="6">
    <source>
        <dbReference type="Pfam" id="PF03936"/>
    </source>
</evidence>
<feature type="domain" description="Terpene synthase metal-binding" evidence="6">
    <location>
        <begin position="260"/>
        <end position="499"/>
    </location>
</feature>
<dbReference type="PANTHER" id="PTHR31225:SF0">
    <property type="entry name" value="S-(+)-LINALOOL SYNTHASE, CHLOROPLASTIC"/>
    <property type="match status" value="1"/>
</dbReference>
<dbReference type="Pfam" id="PF01397">
    <property type="entry name" value="Terpene_synth"/>
    <property type="match status" value="1"/>
</dbReference>
<evidence type="ECO:0000313" key="7">
    <source>
        <dbReference type="EMBL" id="KAJ7969109.1"/>
    </source>
</evidence>
<dbReference type="GO" id="GO:0010333">
    <property type="term" value="F:terpene synthase activity"/>
    <property type="evidence" value="ECO:0007669"/>
    <property type="project" value="InterPro"/>
</dbReference>
<dbReference type="InterPro" id="IPR005630">
    <property type="entry name" value="Terpene_synthase_metal-bd"/>
</dbReference>
<name>A0AAD7M360_QUISA</name>
<reference evidence="7" key="1">
    <citation type="journal article" date="2023" name="Science">
        <title>Elucidation of the pathway for biosynthesis of saponin adjuvants from the soapbark tree.</title>
        <authorList>
            <person name="Reed J."/>
            <person name="Orme A."/>
            <person name="El-Demerdash A."/>
            <person name="Owen C."/>
            <person name="Martin L.B.B."/>
            <person name="Misra R.C."/>
            <person name="Kikuchi S."/>
            <person name="Rejzek M."/>
            <person name="Martin A.C."/>
            <person name="Harkess A."/>
            <person name="Leebens-Mack J."/>
            <person name="Louveau T."/>
            <person name="Stephenson M.J."/>
            <person name="Osbourn A."/>
        </authorList>
    </citation>
    <scope>NUCLEOTIDE SEQUENCE</scope>
    <source>
        <strain evidence="7">S10</strain>
    </source>
</reference>
<keyword evidence="3" id="KW-0460">Magnesium</keyword>
<dbReference type="SFLD" id="SFLDS00005">
    <property type="entry name" value="Isoprenoid_Synthase_Type_I"/>
    <property type="match status" value="1"/>
</dbReference>
<dbReference type="InterPro" id="IPR036965">
    <property type="entry name" value="Terpene_synth_N_sf"/>
</dbReference>
<protein>
    <submittedName>
        <fullName evidence="7">Nerolidol synthase</fullName>
    </submittedName>
</protein>
<dbReference type="PANTHER" id="PTHR31225">
    <property type="entry name" value="OS04G0344100 PROTEIN-RELATED"/>
    <property type="match status" value="1"/>
</dbReference>
<dbReference type="GO" id="GO:0016102">
    <property type="term" value="P:diterpenoid biosynthetic process"/>
    <property type="evidence" value="ECO:0007669"/>
    <property type="project" value="InterPro"/>
</dbReference>
<dbReference type="SUPFAM" id="SSF48576">
    <property type="entry name" value="Terpenoid synthases"/>
    <property type="match status" value="1"/>
</dbReference>
<dbReference type="Gene3D" id="1.10.600.10">
    <property type="entry name" value="Farnesyl Diphosphate Synthase"/>
    <property type="match status" value="1"/>
</dbReference>
<feature type="domain" description="Terpene synthase N-terminal" evidence="5">
    <location>
        <begin position="46"/>
        <end position="190"/>
    </location>
</feature>
<dbReference type="FunFam" id="1.10.600.10:FF:000007">
    <property type="entry name" value="Isoprene synthase, chloroplastic"/>
    <property type="match status" value="1"/>
</dbReference>
<comment type="cofactor">
    <cofactor evidence="1">
        <name>Mg(2+)</name>
        <dbReference type="ChEBI" id="CHEBI:18420"/>
    </cofactor>
</comment>
<dbReference type="InterPro" id="IPR001906">
    <property type="entry name" value="Terpene_synth_N"/>
</dbReference>
<evidence type="ECO:0000313" key="8">
    <source>
        <dbReference type="Proteomes" id="UP001163823"/>
    </source>
</evidence>
<dbReference type="SFLD" id="SFLDG01019">
    <property type="entry name" value="Terpene_Cyclase_Like_1_C_Termi"/>
    <property type="match status" value="1"/>
</dbReference>
<evidence type="ECO:0000256" key="4">
    <source>
        <dbReference type="ARBA" id="ARBA00023239"/>
    </source>
</evidence>
<keyword evidence="4" id="KW-0456">Lyase</keyword>
<gene>
    <name evidence="7" type="ORF">O6P43_013115</name>
</gene>
<dbReference type="Pfam" id="PF03936">
    <property type="entry name" value="Terpene_synth_C"/>
    <property type="match status" value="1"/>
</dbReference>
<dbReference type="InterPro" id="IPR050148">
    <property type="entry name" value="Terpene_synthase-like"/>
</dbReference>
<dbReference type="InterPro" id="IPR008930">
    <property type="entry name" value="Terpenoid_cyclase/PrenylTrfase"/>
</dbReference>
<dbReference type="EMBL" id="JARAOO010000005">
    <property type="protein sequence ID" value="KAJ7969109.1"/>
    <property type="molecule type" value="Genomic_DNA"/>
</dbReference>
<dbReference type="Gene3D" id="1.50.10.130">
    <property type="entry name" value="Terpene synthase, N-terminal domain"/>
    <property type="match status" value="1"/>
</dbReference>
<dbReference type="CDD" id="cd00684">
    <property type="entry name" value="Terpene_cyclase_plant_C1"/>
    <property type="match status" value="1"/>
</dbReference>
<dbReference type="Proteomes" id="UP001163823">
    <property type="component" value="Chromosome 5"/>
</dbReference>
<dbReference type="AlphaFoldDB" id="A0AAD7M360"/>
<sequence>MSNTITLCFVPTATSQWRTARRSKNLVSNQFRNSEVLITKHSSFRDQLYIEKHAQKLKQFKHTLRNVSEDSLKGLNFIDDVQRLNIDYHFREEIEEFLDRQYVISSSHGEYGCNLSEVALCFRLLRQHGYNVPADVFDKFIDVEGKFNRELGEDIKGMMALHEASHLSIPGEDILDEAGQFSSQVLNQKLPYLDHNQGRLVRNTLQHPFHKSFAMFMARKFSVDLNERTNGLQEVAKVDFKLVQSIHQDELNQISKWWRDLGAKELKFARDEPLTWYMLSMGCLTDPSLSEERVELTKSISFIYTIDDIFDIYGTLDELNLFTEAVNRWDIDAIEHLPDYMKICFKALYDLTNQISYKVYQKHGWNPIDSLRKTWANMCNAFLVEAKWVASGKLPKADEYLKNGIMSSSAQIMLVHSFFLLGQDITKERVQILDRNPSIISSPATLLRLWDDLAGSNSKDEKEKEYDGSYVKYYMMENEGCSLERARKHVMSMISHEWKCLNQNYLLENQFPATFITTSLNFSRMLPLVFYHNEKQRLPDLEEFVQLLLGDSF</sequence>
<dbReference type="InterPro" id="IPR044814">
    <property type="entry name" value="Terpene_cyclase_plant_C1"/>
</dbReference>
<evidence type="ECO:0000256" key="3">
    <source>
        <dbReference type="ARBA" id="ARBA00022842"/>
    </source>
</evidence>
<proteinExistence type="predicted"/>
<organism evidence="7 8">
    <name type="scientific">Quillaja saponaria</name>
    <name type="common">Soap bark tree</name>
    <dbReference type="NCBI Taxonomy" id="32244"/>
    <lineage>
        <taxon>Eukaryota</taxon>
        <taxon>Viridiplantae</taxon>
        <taxon>Streptophyta</taxon>
        <taxon>Embryophyta</taxon>
        <taxon>Tracheophyta</taxon>
        <taxon>Spermatophyta</taxon>
        <taxon>Magnoliopsida</taxon>
        <taxon>eudicotyledons</taxon>
        <taxon>Gunneridae</taxon>
        <taxon>Pentapetalae</taxon>
        <taxon>rosids</taxon>
        <taxon>fabids</taxon>
        <taxon>Fabales</taxon>
        <taxon>Quillajaceae</taxon>
        <taxon>Quillaja</taxon>
    </lineage>
</organism>
<comment type="caution">
    <text evidence="7">The sequence shown here is derived from an EMBL/GenBank/DDBJ whole genome shotgun (WGS) entry which is preliminary data.</text>
</comment>
<dbReference type="KEGG" id="qsa:O6P43_013115"/>
<dbReference type="GO" id="GO:0000287">
    <property type="term" value="F:magnesium ion binding"/>
    <property type="evidence" value="ECO:0007669"/>
    <property type="project" value="InterPro"/>
</dbReference>
<keyword evidence="2" id="KW-0479">Metal-binding</keyword>
<dbReference type="InterPro" id="IPR008949">
    <property type="entry name" value="Isoprenoid_synthase_dom_sf"/>
</dbReference>